<dbReference type="Pfam" id="PF22458">
    <property type="entry name" value="RsmF-B_ferredox"/>
    <property type="match status" value="1"/>
</dbReference>
<dbReference type="EMBL" id="BDMD01000073">
    <property type="protein sequence ID" value="GBF09509.1"/>
    <property type="molecule type" value="Genomic_DNA"/>
</dbReference>
<keyword evidence="1 6" id="KW-0489">Methyltransferase</keyword>
<accession>A0A401HB14</accession>
<dbReference type="InterPro" id="IPR049560">
    <property type="entry name" value="MeTrfase_RsmB-F_NOP2_cat"/>
</dbReference>
<dbReference type="GO" id="GO:0016428">
    <property type="term" value="F:tRNA (cytidine-5-)-methyltransferase activity"/>
    <property type="evidence" value="ECO:0007669"/>
    <property type="project" value="TreeGrafter"/>
</dbReference>
<evidence type="ECO:0000313" key="6">
    <source>
        <dbReference type="EMBL" id="GBF09509.1"/>
    </source>
</evidence>
<dbReference type="AlphaFoldDB" id="A0A401HB14"/>
<dbReference type="InterPro" id="IPR001678">
    <property type="entry name" value="MeTrfase_RsmB-F_NOP2_dom"/>
</dbReference>
<evidence type="ECO:0000256" key="1">
    <source>
        <dbReference type="ARBA" id="ARBA00022603"/>
    </source>
</evidence>
<keyword evidence="3" id="KW-0949">S-adenosyl-L-methionine</keyword>
<proteinExistence type="predicted"/>
<dbReference type="GO" id="GO:0030488">
    <property type="term" value="P:tRNA methylation"/>
    <property type="evidence" value="ECO:0007669"/>
    <property type="project" value="TreeGrafter"/>
</dbReference>
<evidence type="ECO:0000256" key="2">
    <source>
        <dbReference type="ARBA" id="ARBA00022679"/>
    </source>
</evidence>
<keyword evidence="2 6" id="KW-0808">Transferase</keyword>
<dbReference type="OrthoDB" id="14725at2157"/>
<dbReference type="PROSITE" id="PS51686">
    <property type="entry name" value="SAM_MT_RSMB_NOP"/>
    <property type="match status" value="1"/>
</dbReference>
<reference evidence="6 7" key="1">
    <citation type="submission" date="2017-02" db="EMBL/GenBank/DDBJ databases">
        <title>isolation and characterization of a novel temperate virus Aeropyrum globular virus 1 infecting hyperthermophilic archaeon Aeropyrum.</title>
        <authorList>
            <person name="Yumiya M."/>
            <person name="Yoshida T."/>
            <person name="Sako Y."/>
        </authorList>
    </citation>
    <scope>NUCLEOTIDE SEQUENCE [LARGE SCALE GENOMIC DNA]</scope>
    <source>
        <strain evidence="6 7">YK1-12-2013</strain>
    </source>
</reference>
<dbReference type="Pfam" id="PF01189">
    <property type="entry name" value="Methyltr_RsmB-F"/>
    <property type="match status" value="1"/>
</dbReference>
<dbReference type="InterPro" id="IPR029063">
    <property type="entry name" value="SAM-dependent_MTases_sf"/>
</dbReference>
<dbReference type="InterPro" id="IPR054728">
    <property type="entry name" value="RsmB-like_ferredoxin"/>
</dbReference>
<dbReference type="GO" id="GO:0003723">
    <property type="term" value="F:RNA binding"/>
    <property type="evidence" value="ECO:0007669"/>
    <property type="project" value="UniProtKB-KW"/>
</dbReference>
<dbReference type="Gene3D" id="3.30.70.1170">
    <property type="entry name" value="Sun protein, domain 3"/>
    <property type="match status" value="1"/>
</dbReference>
<dbReference type="SUPFAM" id="SSF53335">
    <property type="entry name" value="S-adenosyl-L-methionine-dependent methyltransferases"/>
    <property type="match status" value="1"/>
</dbReference>
<organism evidence="6 7">
    <name type="scientific">Aeropyrum pernix</name>
    <dbReference type="NCBI Taxonomy" id="56636"/>
    <lineage>
        <taxon>Archaea</taxon>
        <taxon>Thermoproteota</taxon>
        <taxon>Thermoprotei</taxon>
        <taxon>Desulfurococcales</taxon>
        <taxon>Desulfurococcaceae</taxon>
        <taxon>Aeropyrum</taxon>
    </lineage>
</organism>
<dbReference type="Gene3D" id="1.10.940.10">
    <property type="entry name" value="NusB-like"/>
    <property type="match status" value="1"/>
</dbReference>
<protein>
    <submittedName>
        <fullName evidence="6">RNA (Cytosine-C(5)-)-methyltransferase</fullName>
    </submittedName>
</protein>
<dbReference type="PANTHER" id="PTHR22807:SF74">
    <property type="entry name" value="TRNA (CYTOSINE(48)-C(5))-METHYLTRANSFERASE"/>
    <property type="match status" value="1"/>
</dbReference>
<feature type="domain" description="SAM-dependent MTase RsmB/NOP-type" evidence="5">
    <location>
        <begin position="176"/>
        <end position="450"/>
    </location>
</feature>
<dbReference type="InterPro" id="IPR035926">
    <property type="entry name" value="NusB-like_sf"/>
</dbReference>
<gene>
    <name evidence="6" type="ORF">apy_12340</name>
</gene>
<evidence type="ECO:0000256" key="3">
    <source>
        <dbReference type="ARBA" id="ARBA00022691"/>
    </source>
</evidence>
<evidence type="ECO:0000256" key="4">
    <source>
        <dbReference type="ARBA" id="ARBA00022884"/>
    </source>
</evidence>
<dbReference type="RefSeq" id="WP_131160476.1">
    <property type="nucleotide sequence ID" value="NZ_BDMD01000073.1"/>
</dbReference>
<keyword evidence="4" id="KW-0694">RNA-binding</keyword>
<dbReference type="InterPro" id="IPR023267">
    <property type="entry name" value="RCMT"/>
</dbReference>
<evidence type="ECO:0000313" key="7">
    <source>
        <dbReference type="Proteomes" id="UP000291213"/>
    </source>
</evidence>
<evidence type="ECO:0000259" key="5">
    <source>
        <dbReference type="PROSITE" id="PS51686"/>
    </source>
</evidence>
<sequence>MLTYGPREVRALLEALEAAERRKPAQVSKREVFARHGLLGSKYDRVFTAIMYKMFRMQGVLDRAVAHALGVRPEDVIGFEPMLRQALRLSAYLAQFDETRDRRLISALLRHGLPLLASRYGWRKARLVHKVLERLVDEPWKPSTREEEFMARYMVPIDIVIMARRVVAGDDELEKLLEAINRPPVNSVRVNTLKASFDEVYKAIRSSGLYAWPSDRVEGVIRYRGPFNNTLARLLAEGKIVPQDESSAAAAPLLQPRPGEIVLDMCAAPGGKTTHLAELSRLEARILGFDIYWDRLRRMKTLVEATASEAAVAVVKADAANAPKILGRGSVDKILLDPPCSTTGGLHKNVDARWRLTRRKIMELQELQKTLLDAAVETVKSGGLILYTVCSILAEEGEDVVLHALEKWGNLEIVPLNGPYDESPILPGTMRAWPHRHGVTGFFYALLRKKG</sequence>
<dbReference type="PRINTS" id="PR02008">
    <property type="entry name" value="RCMTFAMILY"/>
</dbReference>
<dbReference type="PANTHER" id="PTHR22807">
    <property type="entry name" value="NOP2 YEAST -RELATED NOL1/NOP2/FMU SUN DOMAIN-CONTAINING"/>
    <property type="match status" value="1"/>
</dbReference>
<dbReference type="Gene3D" id="3.40.50.150">
    <property type="entry name" value="Vaccinia Virus protein VP39"/>
    <property type="match status" value="1"/>
</dbReference>
<comment type="caution">
    <text evidence="6">The sequence shown here is derived from an EMBL/GenBank/DDBJ whole genome shotgun (WGS) entry which is preliminary data.</text>
</comment>
<dbReference type="Proteomes" id="UP000291213">
    <property type="component" value="Unassembled WGS sequence"/>
</dbReference>
<name>A0A401HB14_AERPX</name>